<feature type="region of interest" description="Disordered" evidence="6">
    <location>
        <begin position="167"/>
        <end position="186"/>
    </location>
</feature>
<evidence type="ECO:0000256" key="5">
    <source>
        <dbReference type="ARBA" id="ARBA00023180"/>
    </source>
</evidence>
<evidence type="ECO:0000256" key="6">
    <source>
        <dbReference type="SAM" id="MobiDB-lite"/>
    </source>
</evidence>
<feature type="domain" description="UGGT thioredoxin-like" evidence="9">
    <location>
        <begin position="429"/>
        <end position="543"/>
    </location>
</feature>
<dbReference type="GO" id="GO:0051082">
    <property type="term" value="F:unfolded protein binding"/>
    <property type="evidence" value="ECO:0007669"/>
    <property type="project" value="TreeGrafter"/>
</dbReference>
<dbReference type="Pfam" id="PF18402">
    <property type="entry name" value="Thioredoxin_14"/>
    <property type="match status" value="1"/>
</dbReference>
<evidence type="ECO:0000256" key="7">
    <source>
        <dbReference type="SAM" id="SignalP"/>
    </source>
</evidence>
<dbReference type="Gene3D" id="3.90.550.10">
    <property type="entry name" value="Spore Coat Polysaccharide Biosynthesis Protein SpsA, Chain A"/>
    <property type="match status" value="1"/>
</dbReference>
<dbReference type="PANTHER" id="PTHR11226:SF0">
    <property type="entry name" value="UDP-GLUCOSE:GLYCOPROTEIN GLUCOSYLTRANSFERASE"/>
    <property type="match status" value="1"/>
</dbReference>
<feature type="region of interest" description="Disordered" evidence="6">
    <location>
        <begin position="1356"/>
        <end position="1376"/>
    </location>
</feature>
<reference evidence="12 13" key="1">
    <citation type="journal article" date="2015" name="Sci. Rep.">
        <title>The genome of Leishmania panamensis: insights into genomics of the L. (Viannia) subgenus.</title>
        <authorList>
            <person name="Llanes A."/>
            <person name="Restrepo C.M."/>
            <person name="Vecchio G.D."/>
            <person name="Anguizola F.J."/>
            <person name="Lleonart R."/>
        </authorList>
    </citation>
    <scope>NUCLEOTIDE SEQUENCE [LARGE SCALE GENOMIC DNA]</scope>
    <source>
        <strain evidence="12 13">MHOM/PA/94/PSC-1</strain>
    </source>
</reference>
<dbReference type="OrthoDB" id="27683at2759"/>
<accession>A0A088RW98</accession>
<gene>
    <name evidence="12" type="ORF">LPMP_292140</name>
</gene>
<feature type="domain" description="UGGT thioredoxin-like" evidence="10">
    <location>
        <begin position="607"/>
        <end position="858"/>
    </location>
</feature>
<dbReference type="eggNOG" id="KOG1879">
    <property type="taxonomic scope" value="Eukaryota"/>
</dbReference>
<keyword evidence="3 7" id="KW-0732">Signal</keyword>
<comment type="subcellular location">
    <subcellularLocation>
        <location evidence="2">Endoplasmic reticulum lumen</location>
    </subcellularLocation>
</comment>
<dbReference type="CDD" id="cd06432">
    <property type="entry name" value="GT8_HUGT1_C_like"/>
    <property type="match status" value="1"/>
</dbReference>
<protein>
    <submittedName>
        <fullName evidence="12">UDP-glucose:glycoprotein glucosyltransferase, putative</fullName>
        <ecNumber evidence="12">2.4.1.-</ecNumber>
    </submittedName>
</protein>
<comment type="cofactor">
    <cofactor evidence="1">
        <name>Ca(2+)</name>
        <dbReference type="ChEBI" id="CHEBI:29108"/>
    </cofactor>
</comment>
<dbReference type="Pfam" id="PF06427">
    <property type="entry name" value="UDP-g_GGTase"/>
    <property type="match status" value="1"/>
</dbReference>
<dbReference type="RefSeq" id="XP_010700818.1">
    <property type="nucleotide sequence ID" value="XM_010702516.1"/>
</dbReference>
<organism evidence="12 13">
    <name type="scientific">Leishmania panamensis</name>
    <dbReference type="NCBI Taxonomy" id="5679"/>
    <lineage>
        <taxon>Eukaryota</taxon>
        <taxon>Discoba</taxon>
        <taxon>Euglenozoa</taxon>
        <taxon>Kinetoplastea</taxon>
        <taxon>Metakinetoplastina</taxon>
        <taxon>Trypanosomatida</taxon>
        <taxon>Trypanosomatidae</taxon>
        <taxon>Leishmaniinae</taxon>
        <taxon>Leishmania</taxon>
        <taxon>Leishmania guyanensis species complex</taxon>
    </lineage>
</organism>
<dbReference type="GO" id="GO:0036503">
    <property type="term" value="P:ERAD pathway"/>
    <property type="evidence" value="ECO:0007669"/>
    <property type="project" value="TreeGrafter"/>
</dbReference>
<feature type="chain" id="PRO_5001839129" evidence="7">
    <location>
        <begin position="42"/>
        <end position="1787"/>
    </location>
</feature>
<feature type="domain" description="UGGT thioredoxin-like" evidence="8">
    <location>
        <begin position="55"/>
        <end position="305"/>
    </location>
</feature>
<keyword evidence="12" id="KW-0808">Transferase</keyword>
<dbReference type="InterPro" id="IPR040692">
    <property type="entry name" value="UGGT_TRXL_3"/>
</dbReference>
<dbReference type="GeneID" id="22576977"/>
<keyword evidence="12" id="KW-0328">Glycosyltransferase</keyword>
<evidence type="ECO:0000313" key="13">
    <source>
        <dbReference type="Proteomes" id="UP000063063"/>
    </source>
</evidence>
<dbReference type="InterPro" id="IPR009448">
    <property type="entry name" value="UDP-g_GGtrans"/>
</dbReference>
<dbReference type="Pfam" id="PF18400">
    <property type="entry name" value="Thioredoxin_12"/>
    <property type="match status" value="1"/>
</dbReference>
<evidence type="ECO:0000259" key="8">
    <source>
        <dbReference type="Pfam" id="PF18400"/>
    </source>
</evidence>
<dbReference type="InterPro" id="IPR040694">
    <property type="entry name" value="UGGT_TRXL_2"/>
</dbReference>
<dbReference type="FunFam" id="3.90.550.10:FF:000283">
    <property type="entry name" value="UDP-glucose:glycoprotein glucosyltransferase, putative"/>
    <property type="match status" value="1"/>
</dbReference>
<dbReference type="PANTHER" id="PTHR11226">
    <property type="entry name" value="UDP-GLUCOSE GLYCOPROTEIN:GLUCOSYLTRANSFERASE"/>
    <property type="match status" value="1"/>
</dbReference>
<dbReference type="KEGG" id="lpan:LPMP_292140"/>
<dbReference type="GO" id="GO:0018279">
    <property type="term" value="P:protein N-linked glycosylation via asparagine"/>
    <property type="evidence" value="ECO:0007669"/>
    <property type="project" value="TreeGrafter"/>
</dbReference>
<name>A0A088RW98_LEIPA</name>
<dbReference type="GO" id="GO:0003980">
    <property type="term" value="F:UDP-glucose:glycoprotein glucosyltransferase activity"/>
    <property type="evidence" value="ECO:0007669"/>
    <property type="project" value="InterPro"/>
</dbReference>
<dbReference type="EMBL" id="CP009398">
    <property type="protein sequence ID" value="AIO00161.1"/>
    <property type="molecule type" value="Genomic_DNA"/>
</dbReference>
<dbReference type="InterPro" id="IPR040497">
    <property type="entry name" value="Glyco_transf_24"/>
</dbReference>
<dbReference type="VEuPathDB" id="TriTrypDB:LPAL13_290023500"/>
<evidence type="ECO:0000259" key="11">
    <source>
        <dbReference type="Pfam" id="PF18404"/>
    </source>
</evidence>
<evidence type="ECO:0000259" key="9">
    <source>
        <dbReference type="Pfam" id="PF18401"/>
    </source>
</evidence>
<dbReference type="UniPathway" id="UPA00378"/>
<keyword evidence="13" id="KW-1185">Reference proteome</keyword>
<dbReference type="Pfam" id="PF18404">
    <property type="entry name" value="Glyco_transf_24"/>
    <property type="match status" value="1"/>
</dbReference>
<evidence type="ECO:0000256" key="3">
    <source>
        <dbReference type="ARBA" id="ARBA00022729"/>
    </source>
</evidence>
<evidence type="ECO:0000259" key="10">
    <source>
        <dbReference type="Pfam" id="PF18402"/>
    </source>
</evidence>
<dbReference type="InterPro" id="IPR029044">
    <property type="entry name" value="Nucleotide-diphossugar_trans"/>
</dbReference>
<dbReference type="SUPFAM" id="SSF53448">
    <property type="entry name" value="Nucleotide-diphospho-sugar transferases"/>
    <property type="match status" value="1"/>
</dbReference>
<evidence type="ECO:0000313" key="12">
    <source>
        <dbReference type="EMBL" id="AIO00161.1"/>
    </source>
</evidence>
<sequence>MSSSMAGTGRGAMASPLRSFFALLRLLVLLSLGITSPTVHGKGIRATVEASWNETSFYQEGCEWAARSFGDEAFYSCLEALWSPPLKGNKSSVNPEEAREAMSARFRTQQQQYMTLLEVLFDLPETRGANRAFFEVEMAARVYSPAVEAHYALTDKALRETTSPQYFSERAYNDEDKRGSGSSSSCGDPFAVVYTRTAPGALLQALRVETPSALKSAVDGVGKSHRGALVSVDEVTFARFDHRYMSSSPSATREVPAVVVLYGFLGSAATHALHRAAVELSSLADAASASTTSAPAYFWRHLPVSVSRLCAAAGVPGRSFSAATTSMWDSPLVVQGYGATVDIKNIEYNVLDEKKAAQQRSKEESLAATATGSLHDATNAAAAAKGAPEAHGGRIVGGFRVARLKERYPGLAALLDEFATLLDEEVGNDDMKVGFDVWELQKIGLAATQYILDVKNHSRRLYVLEDMVMRFPTYATALSRIATQPERLVEVQNTLSILHQTISPGQSALFVDGWRVGEEELSLFGVLHALHEEERLIRCIKTVLTTRAVPAKAEVSSEDVKREVRTVSWLPAMLEKVSGYVKQATRRAISTPENGADMEVAYAIPAKHTIWINNVETSPQLEGLSSELSIFTATDDITQIPRRNVLNYVFLWNPVSKTSLQILSLLFRHRQEGLNARYGLAVVDPTWSPVVETGVQSDARDFKGEPTRSQAALQVFALVYHLAAMDENAVLAFLVELFQTSMKINTDTIPDAVVFRVCKKTAGRLLRTSVAELTSKADFLTYYHETQAVLRRFPVPQYPATFLNGVLLGDDLAGMSAALRRELALLRRWVSSGVLRDEMKDMYNAILKQRNAVDHLQPALVRTPVTMRWSDRPSTVAYVEGMPYVYSAAYAGDALALTQLVTLPCELTTTMLQQVLTVLKSLEECGAVLEEDTVTHEVCRSLRLSLVSCPTATSLVHRHIEALQQQLTRSRAPKVTWHTALRRYVLHVVESVTSTSVDMNAVLCTETVLAALTESPLPDDLQTLVGVSSSTGENTSPQWDREQVHFWTAFEDAYKSSADNVALITNGRIVAMDTSFSTADVLTAARLVAPITKAALHVVMNVNFAEMISAADAGYTAEELDTNFFAGKAACLSSVFVDEISRHVAKESLSAPELMREENMVSSAKSWKRLQGVLFTVRNFRAEGVPSDNAGEAEEESVTASGLQPLHHVTAVVDPSSRDAQVIVSLVHYLVKSQLQVHLTVLLNPSLDVKYPIRNFYQYVASPTLAFEETSGRVIVPPATFTQMPSLTLLTLGIDEPPSWTVFSQDAEVDLDNVMLSRLPRGTLFATAVYRMHSVLITGDATYVQTRVPTNGLPLSLHSSSRAGGAPEAAPTARSTDTQVMANKGGYYQLQANPGLWYLSVKEGPVAAAYCIEAMDGHAVLECAGGGKGLSLTNWSQGQHIPLLVDSFLGRYLSLRVGHTPNSAVAADLHRILQQIASGVEPTWPPFRSTHHTPPERPRKPTLNIFSVASGHLYERFLRMMMYSVHNTSSDKYGANTTRIKFWVIENFLSPQFKRYIPLLAEQLGFEVGFVTYRWPWWLPRQTEKQRKIWAYKILFLDVLFPLDIDRIIFVDADQTVLVDLHELYNMNIGIKPVAMTPFCQKFKNKATASFRFWEQGFWKSHLGLKPYHISAIFLIDLRRFRAMRAGDQYRGTYAQLAGDPNSLQNLDQDLPNYLQNIIPIFSLPEEWLWCETWCSETSKSRANTIDLCNNPLTKVPKLENAKTIIPGWEELDNKLQNLSDSVLASL</sequence>
<evidence type="ECO:0000256" key="1">
    <source>
        <dbReference type="ARBA" id="ARBA00001913"/>
    </source>
</evidence>
<proteinExistence type="predicted"/>
<feature type="domain" description="Glucosyltransferase 24 catalytic" evidence="11">
    <location>
        <begin position="1503"/>
        <end position="1778"/>
    </location>
</feature>
<dbReference type="GO" id="GO:0005788">
    <property type="term" value="C:endoplasmic reticulum lumen"/>
    <property type="evidence" value="ECO:0007669"/>
    <property type="project" value="UniProtKB-SubCell"/>
</dbReference>
<keyword evidence="4" id="KW-0256">Endoplasmic reticulum</keyword>
<keyword evidence="5" id="KW-0325">Glycoprotein</keyword>
<dbReference type="VEuPathDB" id="TriTrypDB:LPMP_292140"/>
<dbReference type="EC" id="2.4.1.-" evidence="12"/>
<dbReference type="Pfam" id="PF18401">
    <property type="entry name" value="Thioredoxin_13"/>
    <property type="match status" value="1"/>
</dbReference>
<evidence type="ECO:0000256" key="4">
    <source>
        <dbReference type="ARBA" id="ARBA00022824"/>
    </source>
</evidence>
<feature type="signal peptide" evidence="7">
    <location>
        <begin position="1"/>
        <end position="41"/>
    </location>
</feature>
<dbReference type="InterPro" id="IPR040693">
    <property type="entry name" value="UGGT_TRXL_1"/>
</dbReference>
<evidence type="ECO:0000256" key="2">
    <source>
        <dbReference type="ARBA" id="ARBA00004319"/>
    </source>
</evidence>
<dbReference type="Proteomes" id="UP000063063">
    <property type="component" value="Chromosome 29"/>
</dbReference>